<gene>
    <name evidence="1" type="ordered locus">PECL_230</name>
</gene>
<dbReference type="HOGENOM" id="CLU_2602899_0_0_9"/>
<dbReference type="KEGG" id="pce:PECL_230"/>
<dbReference type="PATRIC" id="fig|701521.8.peg.220"/>
<dbReference type="GO" id="GO:0006355">
    <property type="term" value="P:regulation of DNA-templated transcription"/>
    <property type="evidence" value="ECO:0007669"/>
    <property type="project" value="InterPro"/>
</dbReference>
<name>G8PAB4_PEDCP</name>
<accession>G8PAB4</accession>
<dbReference type="AlphaFoldDB" id="G8PAB4"/>
<dbReference type="Gene3D" id="1.10.1220.10">
    <property type="entry name" value="Met repressor-like"/>
    <property type="match status" value="1"/>
</dbReference>
<dbReference type="InterPro" id="IPR013321">
    <property type="entry name" value="Arc_rbn_hlx_hlx"/>
</dbReference>
<dbReference type="EMBL" id="CP003137">
    <property type="protein sequence ID" value="AEV94553.1"/>
    <property type="molecule type" value="Genomic_DNA"/>
</dbReference>
<dbReference type="Proteomes" id="UP000005444">
    <property type="component" value="Chromosome"/>
</dbReference>
<protein>
    <submittedName>
        <fullName evidence="1">Uncharacterized protein</fullName>
    </submittedName>
</protein>
<keyword evidence="2" id="KW-1185">Reference proteome</keyword>
<sequence length="75" mass="8815">MNTRDELRQTYCEFFAIDPNKVRDDQVEAFFEKHSSTNFGALQNGYIEMAQLNRQITNDFSSCEAECEAHLLERF</sequence>
<proteinExistence type="predicted"/>
<organism evidence="1 2">
    <name type="scientific">Pediococcus claussenii (strain ATCC BAA-344 / DSM 14800 / JCM 18046 / KCTC 3811 / LMG 21948 / P06)</name>
    <dbReference type="NCBI Taxonomy" id="701521"/>
    <lineage>
        <taxon>Bacteria</taxon>
        <taxon>Bacillati</taxon>
        <taxon>Bacillota</taxon>
        <taxon>Bacilli</taxon>
        <taxon>Lactobacillales</taxon>
        <taxon>Lactobacillaceae</taxon>
        <taxon>Pediococcus</taxon>
    </lineage>
</organism>
<evidence type="ECO:0000313" key="2">
    <source>
        <dbReference type="Proteomes" id="UP000005444"/>
    </source>
</evidence>
<dbReference type="RefSeq" id="WP_014214751.1">
    <property type="nucleotide sequence ID" value="NC_016605.1"/>
</dbReference>
<evidence type="ECO:0000313" key="1">
    <source>
        <dbReference type="EMBL" id="AEV94553.1"/>
    </source>
</evidence>
<dbReference type="STRING" id="701521.PECL_230"/>
<reference evidence="1 2" key="1">
    <citation type="journal article" date="2012" name="J. Bacteriol.">
        <title>Complete Genome Sequence of the Beer Spoilage Organism Pediococcus claussenii ATCC BAA-344T.</title>
        <authorList>
            <person name="Pittet V."/>
            <person name="Abegunde T."/>
            <person name="Marfleet T."/>
            <person name="Haakensen M."/>
            <person name="Morrow K."/>
            <person name="Jayaprakash T."/>
            <person name="Schroeder K."/>
            <person name="Trost B."/>
            <person name="Byrns S."/>
            <person name="Bergsveinson J."/>
            <person name="Kusalik A."/>
            <person name="Ziola B."/>
        </authorList>
    </citation>
    <scope>NUCLEOTIDE SEQUENCE [LARGE SCALE GENOMIC DNA]</scope>
    <source>
        <strain evidence="1 2">ATCC BAA-344</strain>
    </source>
</reference>